<keyword evidence="1" id="KW-0812">Transmembrane</keyword>
<protein>
    <submittedName>
        <fullName evidence="2">Uncharacterized protein</fullName>
    </submittedName>
</protein>
<dbReference type="EMBL" id="JAHRIO010031713">
    <property type="protein sequence ID" value="MEQ2168902.1"/>
    <property type="molecule type" value="Genomic_DNA"/>
</dbReference>
<gene>
    <name evidence="2" type="ORF">GOODEAATRI_019460</name>
</gene>
<proteinExistence type="predicted"/>
<accession>A0ABV0NBY5</accession>
<comment type="caution">
    <text evidence="2">The sequence shown here is derived from an EMBL/GenBank/DDBJ whole genome shotgun (WGS) entry which is preliminary data.</text>
</comment>
<keyword evidence="1" id="KW-0472">Membrane</keyword>
<keyword evidence="3" id="KW-1185">Reference proteome</keyword>
<reference evidence="2 3" key="1">
    <citation type="submission" date="2021-06" db="EMBL/GenBank/DDBJ databases">
        <authorList>
            <person name="Palmer J.M."/>
        </authorList>
    </citation>
    <scope>NUCLEOTIDE SEQUENCE [LARGE SCALE GENOMIC DNA]</scope>
    <source>
        <strain evidence="2 3">GA_2019</strain>
        <tissue evidence="2">Muscle</tissue>
    </source>
</reference>
<sequence length="93" mass="10801">GQNIEVVQTYKYLGALTDDKLDRSLNTDAFYKMGQRHLKFLWRLTSSDTRCTFDHTGVAIVFFYATNLSMLFLIGWEAEWSPRGQTEEAEAER</sequence>
<dbReference type="Proteomes" id="UP001476798">
    <property type="component" value="Unassembled WGS sequence"/>
</dbReference>
<evidence type="ECO:0000256" key="1">
    <source>
        <dbReference type="SAM" id="Phobius"/>
    </source>
</evidence>
<keyword evidence="1" id="KW-1133">Transmembrane helix</keyword>
<feature type="non-terminal residue" evidence="2">
    <location>
        <position position="1"/>
    </location>
</feature>
<name>A0ABV0NBY5_9TELE</name>
<organism evidence="2 3">
    <name type="scientific">Goodea atripinnis</name>
    <dbReference type="NCBI Taxonomy" id="208336"/>
    <lineage>
        <taxon>Eukaryota</taxon>
        <taxon>Metazoa</taxon>
        <taxon>Chordata</taxon>
        <taxon>Craniata</taxon>
        <taxon>Vertebrata</taxon>
        <taxon>Euteleostomi</taxon>
        <taxon>Actinopterygii</taxon>
        <taxon>Neopterygii</taxon>
        <taxon>Teleostei</taxon>
        <taxon>Neoteleostei</taxon>
        <taxon>Acanthomorphata</taxon>
        <taxon>Ovalentaria</taxon>
        <taxon>Atherinomorphae</taxon>
        <taxon>Cyprinodontiformes</taxon>
        <taxon>Goodeidae</taxon>
        <taxon>Goodea</taxon>
    </lineage>
</organism>
<evidence type="ECO:0000313" key="3">
    <source>
        <dbReference type="Proteomes" id="UP001476798"/>
    </source>
</evidence>
<feature type="transmembrane region" description="Helical" evidence="1">
    <location>
        <begin position="56"/>
        <end position="76"/>
    </location>
</feature>
<evidence type="ECO:0000313" key="2">
    <source>
        <dbReference type="EMBL" id="MEQ2168902.1"/>
    </source>
</evidence>